<evidence type="ECO:0000256" key="3">
    <source>
        <dbReference type="ARBA" id="ARBA00022491"/>
    </source>
</evidence>
<keyword evidence="3" id="KW-0678">Repressor</keyword>
<evidence type="ECO:0000256" key="2">
    <source>
        <dbReference type="ARBA" id="ARBA00015075"/>
    </source>
</evidence>
<sequence length="115" mass="12669">MLWRRIPGVLAAQFDVYPNLSKTSKAHSPYLIAIQSALLTDLATRIVIPLARRAAFGEQAMRGLTPEITFNDQTLLLLTPQISSVPEKYLKNPVGSLSHFRDRIIAALDLAVTGI</sequence>
<evidence type="ECO:0000256" key="1">
    <source>
        <dbReference type="ARBA" id="ARBA00005230"/>
    </source>
</evidence>
<protein>
    <recommendedName>
        <fullName evidence="2">Toxin CcdB</fullName>
    </recommendedName>
    <alternativeName>
        <fullName evidence="7">Cytotoxic protein CcdB</fullName>
    </alternativeName>
    <alternativeName>
        <fullName evidence="6">Protein LetD</fullName>
    </alternativeName>
</protein>
<gene>
    <name evidence="8" type="ORF">HORIV_42340</name>
</gene>
<evidence type="ECO:0000256" key="7">
    <source>
        <dbReference type="ARBA" id="ARBA00033135"/>
    </source>
</evidence>
<name>A0ABM7GIU9_9GAMM</name>
<evidence type="ECO:0000256" key="6">
    <source>
        <dbReference type="ARBA" id="ARBA00029628"/>
    </source>
</evidence>
<evidence type="ECO:0000313" key="8">
    <source>
        <dbReference type="EMBL" id="BBI51813.1"/>
    </source>
</evidence>
<organism evidence="8 9">
    <name type="scientific">Vreelandella olivaria</name>
    <dbReference type="NCBI Taxonomy" id="390919"/>
    <lineage>
        <taxon>Bacteria</taxon>
        <taxon>Pseudomonadati</taxon>
        <taxon>Pseudomonadota</taxon>
        <taxon>Gammaproteobacteria</taxon>
        <taxon>Oceanospirillales</taxon>
        <taxon>Halomonadaceae</taxon>
        <taxon>Vreelandella</taxon>
    </lineage>
</organism>
<dbReference type="InterPro" id="IPR002712">
    <property type="entry name" value="CcdB"/>
</dbReference>
<dbReference type="InterPro" id="IPR011067">
    <property type="entry name" value="Plasmid_toxin/cell-grow_inhib"/>
</dbReference>
<dbReference type="Gene3D" id="2.30.30.110">
    <property type="match status" value="1"/>
</dbReference>
<keyword evidence="5" id="KW-0804">Transcription</keyword>
<comment type="similarity">
    <text evidence="1">Belongs to the CcdB toxin family.</text>
</comment>
<reference evidence="9" key="1">
    <citation type="journal article" date="2019" name="Microbiol. Resour. Announc.">
        <title>Complete Genome Sequence of Halomonas olivaria, a Moderately Halophilic Bacterium Isolated from Olive Processing Effluents, Obtained by Nanopore Sequencing.</title>
        <authorList>
            <person name="Nagata S."/>
            <person name="Ii K.M."/>
            <person name="Tsukimi T."/>
            <person name="Miura M.C."/>
            <person name="Galipon J."/>
            <person name="Arakawa K."/>
        </authorList>
    </citation>
    <scope>NUCLEOTIDE SEQUENCE [LARGE SCALE GENOMIC DNA]</scope>
    <source>
        <strain evidence="9">TYRC17</strain>
    </source>
</reference>
<proteinExistence type="inferred from homology"/>
<accession>A0ABM7GIU9</accession>
<evidence type="ECO:0000256" key="5">
    <source>
        <dbReference type="ARBA" id="ARBA00023163"/>
    </source>
</evidence>
<keyword evidence="9" id="KW-1185">Reference proteome</keyword>
<dbReference type="EMBL" id="AP019416">
    <property type="protein sequence ID" value="BBI51813.1"/>
    <property type="molecule type" value="Genomic_DNA"/>
</dbReference>
<dbReference type="Pfam" id="PF01845">
    <property type="entry name" value="CcdB"/>
    <property type="match status" value="1"/>
</dbReference>
<evidence type="ECO:0000256" key="4">
    <source>
        <dbReference type="ARBA" id="ARBA00023015"/>
    </source>
</evidence>
<dbReference type="SUPFAM" id="SSF50118">
    <property type="entry name" value="Cell growth inhibitor/plasmid maintenance toxic component"/>
    <property type="match status" value="1"/>
</dbReference>
<evidence type="ECO:0000313" key="9">
    <source>
        <dbReference type="Proteomes" id="UP000289555"/>
    </source>
</evidence>
<dbReference type="Proteomes" id="UP000289555">
    <property type="component" value="Chromosome"/>
</dbReference>
<keyword evidence="4" id="KW-0805">Transcription regulation</keyword>